<proteinExistence type="predicted"/>
<name>A0ABU2LLR6_9ACTN</name>
<dbReference type="EMBL" id="JAVREM010000004">
    <property type="protein sequence ID" value="MDT0317998.1"/>
    <property type="molecule type" value="Genomic_DNA"/>
</dbReference>
<dbReference type="PANTHER" id="PTHR40758">
    <property type="entry name" value="CONSERVED PROTEIN"/>
    <property type="match status" value="1"/>
</dbReference>
<dbReference type="GO" id="GO:0016853">
    <property type="term" value="F:isomerase activity"/>
    <property type="evidence" value="ECO:0007669"/>
    <property type="project" value="UniProtKB-KW"/>
</dbReference>
<dbReference type="Pfam" id="PF07398">
    <property type="entry name" value="MDMPI_C"/>
    <property type="match status" value="1"/>
</dbReference>
<keyword evidence="4" id="KW-1185">Reference proteome</keyword>
<dbReference type="InterPro" id="IPR034660">
    <property type="entry name" value="DinB/YfiT-like"/>
</dbReference>
<dbReference type="Pfam" id="PF11716">
    <property type="entry name" value="MDMPI_N"/>
    <property type="match status" value="1"/>
</dbReference>
<dbReference type="RefSeq" id="WP_311596661.1">
    <property type="nucleotide sequence ID" value="NZ_JAVREM010000004.1"/>
</dbReference>
<feature type="domain" description="Mycothiol-dependent maleylpyruvate isomerase metal-binding" evidence="2">
    <location>
        <begin position="20"/>
        <end position="146"/>
    </location>
</feature>
<evidence type="ECO:0000259" key="1">
    <source>
        <dbReference type="Pfam" id="PF07398"/>
    </source>
</evidence>
<dbReference type="PANTHER" id="PTHR40758:SF1">
    <property type="entry name" value="CONSERVED PROTEIN"/>
    <property type="match status" value="1"/>
</dbReference>
<dbReference type="InterPro" id="IPR017517">
    <property type="entry name" value="Maleyloyr_isom"/>
</dbReference>
<sequence length="271" mass="29419">MTPARAGCDAEAVLDDYAEQVVRQTELLREAVRGGDVRARVPSCPEWNLGQLVRHVGGTHRWAAESVRARGAEVSDDLVEDVGTGVDEDLAALDGWLAEGAARLADALREAGPDAPAWTPAEGESTARFWGRRMTFETVLHRCDAALATGRPFAVEAAVAADGLDEWMTFAGVSEAYQPRPDLPPLLGPGRALLFQATDVDRTWRVDLTGDRPTWTRASDPAAVTVRGPLTELLLTVYRRPTPTTETTGDAALLDLWLTRTGFWLEAEDES</sequence>
<organism evidence="3 4">
    <name type="scientific">Streptomyces millisiae</name>
    <dbReference type="NCBI Taxonomy" id="3075542"/>
    <lineage>
        <taxon>Bacteria</taxon>
        <taxon>Bacillati</taxon>
        <taxon>Actinomycetota</taxon>
        <taxon>Actinomycetes</taxon>
        <taxon>Kitasatosporales</taxon>
        <taxon>Streptomycetaceae</taxon>
        <taxon>Streptomyces</taxon>
    </lineage>
</organism>
<dbReference type="SUPFAM" id="SSF109854">
    <property type="entry name" value="DinB/YfiT-like putative metalloenzymes"/>
    <property type="match status" value="1"/>
</dbReference>
<dbReference type="InterPro" id="IPR010872">
    <property type="entry name" value="MDMPI_C-term_domain"/>
</dbReference>
<dbReference type="InterPro" id="IPR024344">
    <property type="entry name" value="MDMPI_metal-binding"/>
</dbReference>
<reference evidence="4" key="1">
    <citation type="submission" date="2023-07" db="EMBL/GenBank/DDBJ databases">
        <title>30 novel species of actinomycetes from the DSMZ collection.</title>
        <authorList>
            <person name="Nouioui I."/>
        </authorList>
    </citation>
    <scope>NUCLEOTIDE SEQUENCE [LARGE SCALE GENOMIC DNA]</scope>
    <source>
        <strain evidence="4">DSM 44918</strain>
    </source>
</reference>
<evidence type="ECO:0000259" key="2">
    <source>
        <dbReference type="Pfam" id="PF11716"/>
    </source>
</evidence>
<accession>A0ABU2LLR6</accession>
<protein>
    <submittedName>
        <fullName evidence="3">Maleylpyruvate isomerase family mycothiol-dependent enzyme</fullName>
    </submittedName>
</protein>
<gene>
    <name evidence="3" type="ORF">RNC47_06540</name>
</gene>
<evidence type="ECO:0000313" key="3">
    <source>
        <dbReference type="EMBL" id="MDT0317998.1"/>
    </source>
</evidence>
<feature type="domain" description="MDMPI C-terminal" evidence="1">
    <location>
        <begin position="159"/>
        <end position="255"/>
    </location>
</feature>
<keyword evidence="3" id="KW-0413">Isomerase</keyword>
<evidence type="ECO:0000313" key="4">
    <source>
        <dbReference type="Proteomes" id="UP001183420"/>
    </source>
</evidence>
<dbReference type="NCBIfam" id="TIGR03083">
    <property type="entry name" value="maleylpyruvate isomerase family mycothiol-dependent enzyme"/>
    <property type="match status" value="1"/>
</dbReference>
<comment type="caution">
    <text evidence="3">The sequence shown here is derived from an EMBL/GenBank/DDBJ whole genome shotgun (WGS) entry which is preliminary data.</text>
</comment>
<dbReference type="Proteomes" id="UP001183420">
    <property type="component" value="Unassembled WGS sequence"/>
</dbReference>